<organism evidence="1 2">
    <name type="scientific">Hypoxylon rubiginosum</name>
    <dbReference type="NCBI Taxonomy" id="110542"/>
    <lineage>
        <taxon>Eukaryota</taxon>
        <taxon>Fungi</taxon>
        <taxon>Dikarya</taxon>
        <taxon>Ascomycota</taxon>
        <taxon>Pezizomycotina</taxon>
        <taxon>Sordariomycetes</taxon>
        <taxon>Xylariomycetidae</taxon>
        <taxon>Xylariales</taxon>
        <taxon>Hypoxylaceae</taxon>
        <taxon>Hypoxylon</taxon>
    </lineage>
</organism>
<accession>A0ACC0CQB2</accession>
<reference evidence="1 2" key="1">
    <citation type="journal article" date="2022" name="New Phytol.">
        <title>Ecological generalism drives hyperdiversity of secondary metabolite gene clusters in xylarialean endophytes.</title>
        <authorList>
            <person name="Franco M.E.E."/>
            <person name="Wisecaver J.H."/>
            <person name="Arnold A.E."/>
            <person name="Ju Y.M."/>
            <person name="Slot J.C."/>
            <person name="Ahrendt S."/>
            <person name="Moore L.P."/>
            <person name="Eastman K.E."/>
            <person name="Scott K."/>
            <person name="Konkel Z."/>
            <person name="Mondo S.J."/>
            <person name="Kuo A."/>
            <person name="Hayes R.D."/>
            <person name="Haridas S."/>
            <person name="Andreopoulos B."/>
            <person name="Riley R."/>
            <person name="LaButti K."/>
            <person name="Pangilinan J."/>
            <person name="Lipzen A."/>
            <person name="Amirebrahimi M."/>
            <person name="Yan J."/>
            <person name="Adam C."/>
            <person name="Keymanesh K."/>
            <person name="Ng V."/>
            <person name="Louie K."/>
            <person name="Northen T."/>
            <person name="Drula E."/>
            <person name="Henrissat B."/>
            <person name="Hsieh H.M."/>
            <person name="Youens-Clark K."/>
            <person name="Lutzoni F."/>
            <person name="Miadlikowska J."/>
            <person name="Eastwood D.C."/>
            <person name="Hamelin R.C."/>
            <person name="Grigoriev I.V."/>
            <person name="U'Ren J.M."/>
        </authorList>
    </citation>
    <scope>NUCLEOTIDE SEQUENCE [LARGE SCALE GENOMIC DNA]</scope>
    <source>
        <strain evidence="1 2">ER1909</strain>
    </source>
</reference>
<proteinExistence type="predicted"/>
<dbReference type="EMBL" id="MU394368">
    <property type="protein sequence ID" value="KAI6082563.1"/>
    <property type="molecule type" value="Genomic_DNA"/>
</dbReference>
<sequence length="116" mass="13046">MGVPATNENAAVNYGQRDDRVAREISFAREINYGRGAGSGQGPRGRRQCYVPMSMWPVYLLFTLLYTIVLYLDQGLNVDWHLLVYPFSILVTAIFDFGLWGYFSHRGIYGGSPSSV</sequence>
<evidence type="ECO:0000313" key="1">
    <source>
        <dbReference type="EMBL" id="KAI6082563.1"/>
    </source>
</evidence>
<keyword evidence="2" id="KW-1185">Reference proteome</keyword>
<evidence type="ECO:0000313" key="2">
    <source>
        <dbReference type="Proteomes" id="UP001497680"/>
    </source>
</evidence>
<gene>
    <name evidence="1" type="ORF">F4821DRAFT_208717</name>
</gene>
<protein>
    <submittedName>
        <fullName evidence="1">Uncharacterized protein</fullName>
    </submittedName>
</protein>
<name>A0ACC0CQB2_9PEZI</name>
<comment type="caution">
    <text evidence="1">The sequence shown here is derived from an EMBL/GenBank/DDBJ whole genome shotgun (WGS) entry which is preliminary data.</text>
</comment>
<dbReference type="Proteomes" id="UP001497680">
    <property type="component" value="Unassembled WGS sequence"/>
</dbReference>